<dbReference type="CDD" id="cd00200">
    <property type="entry name" value="WD40"/>
    <property type="match status" value="1"/>
</dbReference>
<feature type="repeat" description="WD" evidence="5">
    <location>
        <begin position="196"/>
        <end position="242"/>
    </location>
</feature>
<evidence type="ECO:0000313" key="7">
    <source>
        <dbReference type="EMBL" id="CAF3699972.1"/>
    </source>
</evidence>
<dbReference type="InterPro" id="IPR020472">
    <property type="entry name" value="WD40_PAC1"/>
</dbReference>
<reference evidence="7" key="1">
    <citation type="submission" date="2021-02" db="EMBL/GenBank/DDBJ databases">
        <authorList>
            <person name="Nowell W R."/>
        </authorList>
    </citation>
    <scope>NUCLEOTIDE SEQUENCE</scope>
</reference>
<dbReference type="EMBL" id="CAJOBQ010000768">
    <property type="protein sequence ID" value="CAF4414891.1"/>
    <property type="molecule type" value="Genomic_DNA"/>
</dbReference>
<evidence type="ECO:0000313" key="9">
    <source>
        <dbReference type="Proteomes" id="UP000663869"/>
    </source>
</evidence>
<dbReference type="GO" id="GO:0000027">
    <property type="term" value="P:ribosomal large subunit assembly"/>
    <property type="evidence" value="ECO:0007669"/>
    <property type="project" value="TreeGrafter"/>
</dbReference>
<name>A0A818V069_9BILA</name>
<dbReference type="InterPro" id="IPR015943">
    <property type="entry name" value="WD40/YVTN_repeat-like_dom_sf"/>
</dbReference>
<keyword evidence="2 5" id="KW-0853">WD repeat</keyword>
<accession>A0A818V069</accession>
<dbReference type="PANTHER" id="PTHR19848:SF0">
    <property type="entry name" value="NOTCHLESS PROTEIN HOMOLOG 1"/>
    <property type="match status" value="1"/>
</dbReference>
<feature type="repeat" description="WD" evidence="5">
    <location>
        <begin position="152"/>
        <end position="183"/>
    </location>
</feature>
<sequence>MSSDKAILSQFQLENGSLLGGPVEIPLTVNIRQLNSVANGLVQAQQTSTDSSDIIPYSFYVDDIEIKESLEKYFEEQTNQQAFEKTLNITCVPKARFQVIPVERCTATIEGHLEAITALQFSPNGKLLASGSGDTTVRFWDLNTQTPFDEYGKAHRHWILCLNWAPNGKIVASSCKQGLIGLWVGATGKQYGTKLLSGHRQWINSLSWQPLHLNGSCRLLASGSKDATIKIWDTHLFKAVLTLSSHTASVTCIKWGGQNLLYSASQDRTIKVWRTTDGILCRTLDGHAHWVNTLALSTDYVLRTGAYEPSKESSNVDLDNLDDVALQTMALERYEKVYSIFDTNGGERLVSGSDDFTLYLWKPETDKKPLARMTGHQQLINDVKFSPDTRLLASASFDKSIKLWSSRTGAFLSTLRGHVQAVYQIAWSADSRLLVSGSADSTLKVWNIEKRCILFDLPGHADEIYAVDYSPDGQKVASGGKDKSLKLWRR</sequence>
<evidence type="ECO:0000313" key="8">
    <source>
        <dbReference type="EMBL" id="CAF4414891.1"/>
    </source>
</evidence>
<evidence type="ECO:0000256" key="5">
    <source>
        <dbReference type="PROSITE-ProRule" id="PRU00221"/>
    </source>
</evidence>
<evidence type="ECO:0000256" key="1">
    <source>
        <dbReference type="ARBA" id="ARBA00004604"/>
    </source>
</evidence>
<dbReference type="Proteomes" id="UP000663862">
    <property type="component" value="Unassembled WGS sequence"/>
</dbReference>
<dbReference type="GO" id="GO:0005730">
    <property type="term" value="C:nucleolus"/>
    <property type="evidence" value="ECO:0007669"/>
    <property type="project" value="UniProtKB-SubCell"/>
</dbReference>
<feature type="repeat" description="WD" evidence="5">
    <location>
        <begin position="243"/>
        <end position="283"/>
    </location>
</feature>
<dbReference type="PROSITE" id="PS00678">
    <property type="entry name" value="WD_REPEATS_1"/>
    <property type="match status" value="2"/>
</dbReference>
<dbReference type="Gene3D" id="2.130.10.10">
    <property type="entry name" value="YVTN repeat-like/Quinoprotein amine dehydrogenase"/>
    <property type="match status" value="1"/>
</dbReference>
<comment type="caution">
    <text evidence="7">The sequence shown here is derived from an EMBL/GenBank/DDBJ whole genome shotgun (WGS) entry which is preliminary data.</text>
</comment>
<proteinExistence type="predicted"/>
<dbReference type="PANTHER" id="PTHR19848">
    <property type="entry name" value="WD40 REPEAT PROTEIN"/>
    <property type="match status" value="1"/>
</dbReference>
<evidence type="ECO:0000256" key="3">
    <source>
        <dbReference type="ARBA" id="ARBA00022737"/>
    </source>
</evidence>
<dbReference type="GO" id="GO:0007219">
    <property type="term" value="P:Notch signaling pathway"/>
    <property type="evidence" value="ECO:0007669"/>
    <property type="project" value="TreeGrafter"/>
</dbReference>
<feature type="repeat" description="WD" evidence="5">
    <location>
        <begin position="457"/>
        <end position="490"/>
    </location>
</feature>
<dbReference type="AlphaFoldDB" id="A0A818V069"/>
<feature type="repeat" description="WD" evidence="5">
    <location>
        <begin position="373"/>
        <end position="414"/>
    </location>
</feature>
<dbReference type="SMART" id="SM00320">
    <property type="entry name" value="WD40"/>
    <property type="match status" value="8"/>
</dbReference>
<dbReference type="Pfam" id="PF00400">
    <property type="entry name" value="WD40"/>
    <property type="match status" value="8"/>
</dbReference>
<dbReference type="InterPro" id="IPR001680">
    <property type="entry name" value="WD40_rpt"/>
</dbReference>
<comment type="subcellular location">
    <subcellularLocation>
        <location evidence="1">Nucleus</location>
        <location evidence="1">Nucleolus</location>
    </subcellularLocation>
</comment>
<feature type="domain" description="NLE" evidence="6">
    <location>
        <begin position="17"/>
        <end position="73"/>
    </location>
</feature>
<dbReference type="InterPro" id="IPR001632">
    <property type="entry name" value="WD40_G-protein_beta-like"/>
</dbReference>
<dbReference type="EMBL" id="CAJNYU010003754">
    <property type="protein sequence ID" value="CAF3699972.1"/>
    <property type="molecule type" value="Genomic_DNA"/>
</dbReference>
<dbReference type="Pfam" id="PF08154">
    <property type="entry name" value="NLE"/>
    <property type="match status" value="1"/>
</dbReference>
<dbReference type="PROSITE" id="PS50294">
    <property type="entry name" value="WD_REPEATS_REGION"/>
    <property type="match status" value="6"/>
</dbReference>
<gene>
    <name evidence="7" type="ORF">FME351_LOCUS27648</name>
    <name evidence="8" type="ORF">TSG867_LOCUS14044</name>
</gene>
<dbReference type="PRINTS" id="PR00320">
    <property type="entry name" value="GPROTEINBRPT"/>
</dbReference>
<evidence type="ECO:0000256" key="2">
    <source>
        <dbReference type="ARBA" id="ARBA00022574"/>
    </source>
</evidence>
<organism evidence="7 9">
    <name type="scientific">Rotaria socialis</name>
    <dbReference type="NCBI Taxonomy" id="392032"/>
    <lineage>
        <taxon>Eukaryota</taxon>
        <taxon>Metazoa</taxon>
        <taxon>Spiralia</taxon>
        <taxon>Gnathifera</taxon>
        <taxon>Rotifera</taxon>
        <taxon>Eurotatoria</taxon>
        <taxon>Bdelloidea</taxon>
        <taxon>Philodinida</taxon>
        <taxon>Philodinidae</taxon>
        <taxon>Rotaria</taxon>
    </lineage>
</organism>
<dbReference type="InterPro" id="IPR019775">
    <property type="entry name" value="WD40_repeat_CS"/>
</dbReference>
<dbReference type="PROSITE" id="PS50082">
    <property type="entry name" value="WD_REPEATS_2"/>
    <property type="match status" value="7"/>
</dbReference>
<dbReference type="InterPro" id="IPR011047">
    <property type="entry name" value="Quinoprotein_ADH-like_sf"/>
</dbReference>
<protein>
    <recommendedName>
        <fullName evidence="6">NLE domain-containing protein</fullName>
    </recommendedName>
</protein>
<evidence type="ECO:0000256" key="4">
    <source>
        <dbReference type="ARBA" id="ARBA00023242"/>
    </source>
</evidence>
<dbReference type="PRINTS" id="PR00319">
    <property type="entry name" value="GPROTEINB"/>
</dbReference>
<feature type="repeat" description="WD" evidence="5">
    <location>
        <begin position="109"/>
        <end position="150"/>
    </location>
</feature>
<feature type="repeat" description="WD" evidence="5">
    <location>
        <begin position="415"/>
        <end position="449"/>
    </location>
</feature>
<dbReference type="Proteomes" id="UP000663869">
    <property type="component" value="Unassembled WGS sequence"/>
</dbReference>
<dbReference type="InterPro" id="IPR012972">
    <property type="entry name" value="NLE"/>
</dbReference>
<keyword evidence="3" id="KW-0677">Repeat</keyword>
<keyword evidence="4" id="KW-0539">Nucleus</keyword>
<dbReference type="SUPFAM" id="SSF50998">
    <property type="entry name" value="Quinoprotein alcohol dehydrogenase-like"/>
    <property type="match status" value="1"/>
</dbReference>
<evidence type="ECO:0000259" key="6">
    <source>
        <dbReference type="Pfam" id="PF08154"/>
    </source>
</evidence>